<sequence>MPDLTPTTKPTAQVAPYVDVLGQDLTVAFLLEFGGAEIYLAVSPKSRSRVAQLVGREKAEALARVSDRLQRRVPLANQWIAGVLKSKGLSHAEIARRMRTTDVTVRKWLSQPGTDTAAGPDPDQLSLF</sequence>
<evidence type="ECO:0000313" key="2">
    <source>
        <dbReference type="Proteomes" id="UP001227126"/>
    </source>
</evidence>
<dbReference type="RefSeq" id="WP_284484680.1">
    <property type="nucleotide sequence ID" value="NZ_JASNJE010000005.1"/>
</dbReference>
<proteinExistence type="predicted"/>
<organism evidence="1 2">
    <name type="scientific">Sedimentitalea xiamensis</name>
    <dbReference type="NCBI Taxonomy" id="3050037"/>
    <lineage>
        <taxon>Bacteria</taxon>
        <taxon>Pseudomonadati</taxon>
        <taxon>Pseudomonadota</taxon>
        <taxon>Alphaproteobacteria</taxon>
        <taxon>Rhodobacterales</taxon>
        <taxon>Paracoccaceae</taxon>
        <taxon>Sedimentitalea</taxon>
    </lineage>
</organism>
<reference evidence="1 2" key="1">
    <citation type="submission" date="2023-05" db="EMBL/GenBank/DDBJ databases">
        <title>Sedimentitalea sp. nov. JM2-8.</title>
        <authorList>
            <person name="Huang J."/>
        </authorList>
    </citation>
    <scope>NUCLEOTIDE SEQUENCE [LARGE SCALE GENOMIC DNA]</scope>
    <source>
        <strain evidence="1 2">JM2-8</strain>
    </source>
</reference>
<keyword evidence="2" id="KW-1185">Reference proteome</keyword>
<dbReference type="EMBL" id="JASNJE010000005">
    <property type="protein sequence ID" value="MDK3072745.1"/>
    <property type="molecule type" value="Genomic_DNA"/>
</dbReference>
<name>A0ABT7FC98_9RHOB</name>
<dbReference type="Proteomes" id="UP001227126">
    <property type="component" value="Unassembled WGS sequence"/>
</dbReference>
<comment type="caution">
    <text evidence="1">The sequence shown here is derived from an EMBL/GenBank/DDBJ whole genome shotgun (WGS) entry which is preliminary data.</text>
</comment>
<protein>
    <submittedName>
        <fullName evidence="1">Helix-turn-helix domain-containing protein</fullName>
    </submittedName>
</protein>
<gene>
    <name evidence="1" type="ORF">QO034_06455</name>
</gene>
<evidence type="ECO:0000313" key="1">
    <source>
        <dbReference type="EMBL" id="MDK3072745.1"/>
    </source>
</evidence>
<accession>A0ABT7FC98</accession>